<evidence type="ECO:0000313" key="3">
    <source>
        <dbReference type="Proteomes" id="UP000000763"/>
    </source>
</evidence>
<organism evidence="2 3">
    <name type="scientific">Oryza sativa subsp. japonica</name>
    <name type="common">Rice</name>
    <dbReference type="NCBI Taxonomy" id="39947"/>
    <lineage>
        <taxon>Eukaryota</taxon>
        <taxon>Viridiplantae</taxon>
        <taxon>Streptophyta</taxon>
        <taxon>Embryophyta</taxon>
        <taxon>Tracheophyta</taxon>
        <taxon>Spermatophyta</taxon>
        <taxon>Magnoliopsida</taxon>
        <taxon>Liliopsida</taxon>
        <taxon>Poales</taxon>
        <taxon>Poaceae</taxon>
        <taxon>BOP clade</taxon>
        <taxon>Oryzoideae</taxon>
        <taxon>Oryzeae</taxon>
        <taxon>Oryzinae</taxon>
        <taxon>Oryza</taxon>
        <taxon>Oryza sativa</taxon>
    </lineage>
</organism>
<accession>Q6Z9A4</accession>
<feature type="region of interest" description="Disordered" evidence="1">
    <location>
        <begin position="1"/>
        <end position="48"/>
    </location>
</feature>
<protein>
    <submittedName>
        <fullName evidence="2">Uncharacterized protein</fullName>
    </submittedName>
</protein>
<reference evidence="3" key="2">
    <citation type="journal article" date="2008" name="Nucleic Acids Res.">
        <title>The rice annotation project database (RAP-DB): 2008 update.</title>
        <authorList>
            <consortium name="The rice annotation project (RAP)"/>
        </authorList>
    </citation>
    <scope>GENOME REANNOTATION</scope>
    <source>
        <strain evidence="3">cv. Nipponbare</strain>
    </source>
</reference>
<reference evidence="3" key="1">
    <citation type="journal article" date="2005" name="Nature">
        <title>The map-based sequence of the rice genome.</title>
        <authorList>
            <consortium name="International rice genome sequencing project (IRGSP)"/>
            <person name="Matsumoto T."/>
            <person name="Wu J."/>
            <person name="Kanamori H."/>
            <person name="Katayose Y."/>
            <person name="Fujisawa M."/>
            <person name="Namiki N."/>
            <person name="Mizuno H."/>
            <person name="Yamamoto K."/>
            <person name="Antonio B.A."/>
            <person name="Baba T."/>
            <person name="Sakata K."/>
            <person name="Nagamura Y."/>
            <person name="Aoki H."/>
            <person name="Arikawa K."/>
            <person name="Arita K."/>
            <person name="Bito T."/>
            <person name="Chiden Y."/>
            <person name="Fujitsuka N."/>
            <person name="Fukunaka R."/>
            <person name="Hamada M."/>
            <person name="Harada C."/>
            <person name="Hayashi A."/>
            <person name="Hijishita S."/>
            <person name="Honda M."/>
            <person name="Hosokawa S."/>
            <person name="Ichikawa Y."/>
            <person name="Idonuma A."/>
            <person name="Iijima M."/>
            <person name="Ikeda M."/>
            <person name="Ikeno M."/>
            <person name="Ito K."/>
            <person name="Ito S."/>
            <person name="Ito T."/>
            <person name="Ito Y."/>
            <person name="Ito Y."/>
            <person name="Iwabuchi A."/>
            <person name="Kamiya K."/>
            <person name="Karasawa W."/>
            <person name="Kurita K."/>
            <person name="Katagiri S."/>
            <person name="Kikuta A."/>
            <person name="Kobayashi H."/>
            <person name="Kobayashi N."/>
            <person name="Machita K."/>
            <person name="Maehara T."/>
            <person name="Masukawa M."/>
            <person name="Mizubayashi T."/>
            <person name="Mukai Y."/>
            <person name="Nagasaki H."/>
            <person name="Nagata Y."/>
            <person name="Naito S."/>
            <person name="Nakashima M."/>
            <person name="Nakama Y."/>
            <person name="Nakamichi Y."/>
            <person name="Nakamura M."/>
            <person name="Meguro A."/>
            <person name="Negishi M."/>
            <person name="Ohta I."/>
            <person name="Ohta T."/>
            <person name="Okamoto M."/>
            <person name="Ono N."/>
            <person name="Saji S."/>
            <person name="Sakaguchi M."/>
            <person name="Sakai K."/>
            <person name="Shibata M."/>
            <person name="Shimokawa T."/>
            <person name="Song J."/>
            <person name="Takazaki Y."/>
            <person name="Terasawa K."/>
            <person name="Tsugane M."/>
            <person name="Tsuji K."/>
            <person name="Ueda S."/>
            <person name="Waki K."/>
            <person name="Yamagata H."/>
            <person name="Yamamoto M."/>
            <person name="Yamamoto S."/>
            <person name="Yamane H."/>
            <person name="Yoshiki S."/>
            <person name="Yoshihara R."/>
            <person name="Yukawa K."/>
            <person name="Zhong H."/>
            <person name="Yano M."/>
            <person name="Yuan Q."/>
            <person name="Ouyang S."/>
            <person name="Liu J."/>
            <person name="Jones K.M."/>
            <person name="Gansberger K."/>
            <person name="Moffat K."/>
            <person name="Hill J."/>
            <person name="Bera J."/>
            <person name="Fadrosh D."/>
            <person name="Jin S."/>
            <person name="Johri S."/>
            <person name="Kim M."/>
            <person name="Overton L."/>
            <person name="Reardon M."/>
            <person name="Tsitrin T."/>
            <person name="Vuong H."/>
            <person name="Weaver B."/>
            <person name="Ciecko A."/>
            <person name="Tallon L."/>
            <person name="Jackson J."/>
            <person name="Pai G."/>
            <person name="Aken S.V."/>
            <person name="Utterback T."/>
            <person name="Reidmuller S."/>
            <person name="Feldblyum T."/>
            <person name="Hsiao J."/>
            <person name="Zismann V."/>
            <person name="Iobst S."/>
            <person name="de Vazeille A.R."/>
            <person name="Buell C.R."/>
            <person name="Ying K."/>
            <person name="Li Y."/>
            <person name="Lu T."/>
            <person name="Huang Y."/>
            <person name="Zhao Q."/>
            <person name="Feng Q."/>
            <person name="Zhang L."/>
            <person name="Zhu J."/>
            <person name="Weng Q."/>
            <person name="Mu J."/>
            <person name="Lu Y."/>
            <person name="Fan D."/>
            <person name="Liu Y."/>
            <person name="Guan J."/>
            <person name="Zhang Y."/>
            <person name="Yu S."/>
            <person name="Liu X."/>
            <person name="Zhang Y."/>
            <person name="Hong G."/>
            <person name="Han B."/>
            <person name="Choisne N."/>
            <person name="Demange N."/>
            <person name="Orjeda G."/>
            <person name="Samain S."/>
            <person name="Cattolico L."/>
            <person name="Pelletier E."/>
            <person name="Couloux A."/>
            <person name="Segurens B."/>
            <person name="Wincker P."/>
            <person name="D'Hont A."/>
            <person name="Scarpelli C."/>
            <person name="Weissenbach J."/>
            <person name="Salanoubat M."/>
            <person name="Quetier F."/>
            <person name="Yu Y."/>
            <person name="Kim H.R."/>
            <person name="Rambo T."/>
            <person name="Currie J."/>
            <person name="Collura K."/>
            <person name="Luo M."/>
            <person name="Yang T."/>
            <person name="Ammiraju J.S.S."/>
            <person name="Engler F."/>
            <person name="Soderlund C."/>
            <person name="Wing R.A."/>
            <person name="Palmer L.E."/>
            <person name="de la Bastide M."/>
            <person name="Spiegel L."/>
            <person name="Nascimento L."/>
            <person name="Zutavern T."/>
            <person name="O'Shaughnessy A."/>
            <person name="Dike S."/>
            <person name="Dedhia N."/>
            <person name="Preston R."/>
            <person name="Balija V."/>
            <person name="McCombie W.R."/>
            <person name="Chow T."/>
            <person name="Chen H."/>
            <person name="Chung M."/>
            <person name="Chen C."/>
            <person name="Shaw J."/>
            <person name="Wu H."/>
            <person name="Hsiao K."/>
            <person name="Chao Y."/>
            <person name="Chu M."/>
            <person name="Cheng C."/>
            <person name="Hour A."/>
            <person name="Lee P."/>
            <person name="Lin S."/>
            <person name="Lin Y."/>
            <person name="Liou J."/>
            <person name="Liu S."/>
            <person name="Hsing Y."/>
            <person name="Raghuvanshi S."/>
            <person name="Mohanty A."/>
            <person name="Bharti A.K."/>
            <person name="Gaur A."/>
            <person name="Gupta V."/>
            <person name="Kumar D."/>
            <person name="Ravi V."/>
            <person name="Vij S."/>
            <person name="Kapur A."/>
            <person name="Khurana P."/>
            <person name="Khurana P."/>
            <person name="Khurana J.P."/>
            <person name="Tyagi A.K."/>
            <person name="Gaikwad K."/>
            <person name="Singh A."/>
            <person name="Dalal V."/>
            <person name="Srivastava S."/>
            <person name="Dixit A."/>
            <person name="Pal A.K."/>
            <person name="Ghazi I.A."/>
            <person name="Yadav M."/>
            <person name="Pandit A."/>
            <person name="Bhargava A."/>
            <person name="Sureshbabu K."/>
            <person name="Batra K."/>
            <person name="Sharma T.R."/>
            <person name="Mohapatra T."/>
            <person name="Singh N.K."/>
            <person name="Messing J."/>
            <person name="Nelson A.B."/>
            <person name="Fuks G."/>
            <person name="Kavchok S."/>
            <person name="Keizer G."/>
            <person name="Linton E."/>
            <person name="Llaca V."/>
            <person name="Song R."/>
            <person name="Tanyolac B."/>
            <person name="Young S."/>
            <person name="Ho-Il K."/>
            <person name="Hahn J.H."/>
            <person name="Sangsakoo G."/>
            <person name="Vanavichit A."/>
            <person name="de Mattos Luiz.A.T."/>
            <person name="Zimmer P.D."/>
            <person name="Malone G."/>
            <person name="Dellagostin O."/>
            <person name="de Oliveira A.C."/>
            <person name="Bevan M."/>
            <person name="Bancroft I."/>
            <person name="Minx P."/>
            <person name="Cordum H."/>
            <person name="Wilson R."/>
            <person name="Cheng Z."/>
            <person name="Jin W."/>
            <person name="Jiang J."/>
            <person name="Leong S.A."/>
            <person name="Iwama H."/>
            <person name="Gojobori T."/>
            <person name="Itoh T."/>
            <person name="Niimura Y."/>
            <person name="Fujii Y."/>
            <person name="Habara T."/>
            <person name="Sakai H."/>
            <person name="Sato Y."/>
            <person name="Wilson G."/>
            <person name="Kumar K."/>
            <person name="McCouch S."/>
            <person name="Juretic N."/>
            <person name="Hoen D."/>
            <person name="Wright S."/>
            <person name="Bruskiewich R."/>
            <person name="Bureau T."/>
            <person name="Miyao A."/>
            <person name="Hirochika H."/>
            <person name="Nishikawa T."/>
            <person name="Kadowaki K."/>
            <person name="Sugiura M."/>
            <person name="Burr B."/>
            <person name="Sasaki T."/>
        </authorList>
    </citation>
    <scope>NUCLEOTIDE SEQUENCE [LARGE SCALE GENOMIC DNA]</scope>
    <source>
        <strain evidence="3">cv. Nipponbare</strain>
    </source>
</reference>
<sequence>MKQSLTRSSGGAARAKLGGVRRAACGGGSTGHGDDAALGGVRQRTSKVKVPEIYSPDRRCMPTSGME</sequence>
<name>Q6Z9A4_ORYSJ</name>
<proteinExistence type="predicted"/>
<gene>
    <name evidence="2" type="primary">P0682A06.18</name>
</gene>
<dbReference type="Proteomes" id="UP000000763">
    <property type="component" value="Chromosome 8"/>
</dbReference>
<evidence type="ECO:0000256" key="1">
    <source>
        <dbReference type="SAM" id="MobiDB-lite"/>
    </source>
</evidence>
<dbReference type="AlphaFoldDB" id="Q6Z9A4"/>
<dbReference type="EMBL" id="AP004705">
    <property type="protein sequence ID" value="BAD05470.1"/>
    <property type="molecule type" value="Genomic_DNA"/>
</dbReference>
<evidence type="ECO:0000313" key="2">
    <source>
        <dbReference type="EMBL" id="BAD05470.1"/>
    </source>
</evidence>